<keyword evidence="1" id="KW-0812">Transmembrane</keyword>
<keyword evidence="1" id="KW-1133">Transmembrane helix</keyword>
<keyword evidence="1" id="KW-0472">Membrane</keyword>
<dbReference type="AlphaFoldDB" id="A0A1M5QCQ7"/>
<reference evidence="3" key="1">
    <citation type="submission" date="2016-11" db="EMBL/GenBank/DDBJ databases">
        <authorList>
            <person name="Varghese N."/>
            <person name="Submissions S."/>
        </authorList>
    </citation>
    <scope>NUCLEOTIDE SEQUENCE [LARGE SCALE GENOMIC DNA]</scope>
    <source>
        <strain evidence="3">CGMCC 1.6496</strain>
    </source>
</reference>
<protein>
    <submittedName>
        <fullName evidence="2">Uncharacterized protein</fullName>
    </submittedName>
</protein>
<dbReference type="EMBL" id="FQXD01000004">
    <property type="protein sequence ID" value="SHH11549.1"/>
    <property type="molecule type" value="Genomic_DNA"/>
</dbReference>
<accession>A0A1M5QCQ7</accession>
<dbReference type="Proteomes" id="UP000184079">
    <property type="component" value="Unassembled WGS sequence"/>
</dbReference>
<organism evidence="2 3">
    <name type="scientific">Virgibacillus chiguensis</name>
    <dbReference type="NCBI Taxonomy" id="411959"/>
    <lineage>
        <taxon>Bacteria</taxon>
        <taxon>Bacillati</taxon>
        <taxon>Bacillota</taxon>
        <taxon>Bacilli</taxon>
        <taxon>Bacillales</taxon>
        <taxon>Bacillaceae</taxon>
        <taxon>Virgibacillus</taxon>
    </lineage>
</organism>
<gene>
    <name evidence="2" type="ORF">SAMN05421807_10465</name>
</gene>
<name>A0A1M5QCQ7_9BACI</name>
<evidence type="ECO:0000313" key="3">
    <source>
        <dbReference type="Proteomes" id="UP000184079"/>
    </source>
</evidence>
<keyword evidence="3" id="KW-1185">Reference proteome</keyword>
<proteinExistence type="predicted"/>
<feature type="transmembrane region" description="Helical" evidence="1">
    <location>
        <begin position="6"/>
        <end position="24"/>
    </location>
</feature>
<sequence>MNTKQIIVPVIYNPLITFVILYKARNILAAYQTLFCNWGRTQGPSKHNNEHIMESTKEINVPVIYHSHPYTAPIPSDNRHFLLIHVAGIILFKAST</sequence>
<evidence type="ECO:0000313" key="2">
    <source>
        <dbReference type="EMBL" id="SHH11549.1"/>
    </source>
</evidence>
<evidence type="ECO:0000256" key="1">
    <source>
        <dbReference type="SAM" id="Phobius"/>
    </source>
</evidence>